<evidence type="ECO:0000313" key="3">
    <source>
        <dbReference type="Proteomes" id="UP000308488"/>
    </source>
</evidence>
<feature type="domain" description="Autotransporter" evidence="1">
    <location>
        <begin position="73"/>
        <end position="411"/>
    </location>
</feature>
<dbReference type="OrthoDB" id="5699539at2"/>
<gene>
    <name evidence="2" type="ORF">FDP08_00995</name>
</gene>
<reference evidence="2 3" key="1">
    <citation type="submission" date="2019-05" db="EMBL/GenBank/DDBJ databases">
        <title>Marinobacter panjinensis sp. nov., a moderately halophilic bacterium isolated from sea tidal flat environment.</title>
        <authorList>
            <person name="Yang W."/>
            <person name="An M."/>
            <person name="He W."/>
            <person name="Luo X."/>
            <person name="Zhu L."/>
            <person name="Chen G."/>
            <person name="Zhang Y."/>
            <person name="Wang Y."/>
        </authorList>
    </citation>
    <scope>NUCLEOTIDE SEQUENCE [LARGE SCALE GENOMIC DNA]</scope>
    <source>
        <strain evidence="2 3">PJ-16</strain>
    </source>
</reference>
<dbReference type="PROSITE" id="PS51208">
    <property type="entry name" value="AUTOTRANSPORTER"/>
    <property type="match status" value="1"/>
</dbReference>
<organism evidence="2 3">
    <name type="scientific">Marinobacter panjinensis</name>
    <dbReference type="NCBI Taxonomy" id="2576384"/>
    <lineage>
        <taxon>Bacteria</taxon>
        <taxon>Pseudomonadati</taxon>
        <taxon>Pseudomonadota</taxon>
        <taxon>Gammaproteobacteria</taxon>
        <taxon>Pseudomonadales</taxon>
        <taxon>Marinobacteraceae</taxon>
        <taxon>Marinobacter</taxon>
    </lineage>
</organism>
<accession>A0A4U6QZF2</accession>
<dbReference type="Proteomes" id="UP000308488">
    <property type="component" value="Unassembled WGS sequence"/>
</dbReference>
<dbReference type="SMART" id="SM00869">
    <property type="entry name" value="Autotransporter"/>
    <property type="match status" value="1"/>
</dbReference>
<dbReference type="SUPFAM" id="SSF103515">
    <property type="entry name" value="Autotransporter"/>
    <property type="match status" value="1"/>
</dbReference>
<dbReference type="InterPro" id="IPR005546">
    <property type="entry name" value="Autotransporte_beta"/>
</dbReference>
<protein>
    <submittedName>
        <fullName evidence="2">Autotransporter outer membrane beta-barrel domain-containing protein</fullName>
    </submittedName>
</protein>
<evidence type="ECO:0000313" key="2">
    <source>
        <dbReference type="EMBL" id="TKV66764.1"/>
    </source>
</evidence>
<dbReference type="Pfam" id="PF03797">
    <property type="entry name" value="Autotransporter"/>
    <property type="match status" value="1"/>
</dbReference>
<sequence>MNVITSLPPDLAALTKDLMRASRLPLSAALLGTSLLLAPAVYAAQSLDTAVNNAVGNSCASGINPDAGSNLALFCDDGGAASSSTGGTTTSQISIGALEKQDDTRSDLARVDLGPVSVFLTSDFETHEKDPTPIEGRGFESDRIAILAGLDYLINENASLGMAFNYAKVDGDFDGRIEGQNSGGFDNSSYGLMAFGEYIFATRAYINWSLGYNNHDYETERYSTVSMGNSVANGVLASDTDADEINAGIEFGYDMTMDSLILGPRLALRYKKTDIDGYTETVKSNNPSSALAPLALIVRGQAEKSLTSHLGVQLSKAINWDHGVLLPQLYLEYVHEFQDDQRDIAFSFQDDLANNVFNYNNDAPDRDYGNVLVGVVAVFANGLQSFISYERLVAYSNHDNDRFSVGVRQEF</sequence>
<dbReference type="RefSeq" id="WP_137434186.1">
    <property type="nucleotide sequence ID" value="NZ_JANRHC010000004.1"/>
</dbReference>
<dbReference type="EMBL" id="SZYH01000001">
    <property type="protein sequence ID" value="TKV66764.1"/>
    <property type="molecule type" value="Genomic_DNA"/>
</dbReference>
<dbReference type="InterPro" id="IPR036709">
    <property type="entry name" value="Autotransporte_beta_dom_sf"/>
</dbReference>
<comment type="caution">
    <text evidence="2">The sequence shown here is derived from an EMBL/GenBank/DDBJ whole genome shotgun (WGS) entry which is preliminary data.</text>
</comment>
<name>A0A4U6QZF2_9GAMM</name>
<evidence type="ECO:0000259" key="1">
    <source>
        <dbReference type="PROSITE" id="PS51208"/>
    </source>
</evidence>
<dbReference type="AlphaFoldDB" id="A0A4U6QZF2"/>
<dbReference type="Gene3D" id="2.40.128.130">
    <property type="entry name" value="Autotransporter beta-domain"/>
    <property type="match status" value="1"/>
</dbReference>
<keyword evidence="3" id="KW-1185">Reference proteome</keyword>
<proteinExistence type="predicted"/>